<evidence type="ECO:0000256" key="2">
    <source>
        <dbReference type="SAM" id="SignalP"/>
    </source>
</evidence>
<feature type="signal peptide" evidence="2">
    <location>
        <begin position="1"/>
        <end position="23"/>
    </location>
</feature>
<dbReference type="PATRIC" id="fig|188932.3.peg.1504"/>
<reference evidence="3 4" key="1">
    <citation type="submission" date="2016-03" db="EMBL/GenBank/DDBJ databases">
        <title>Complete genome sequence of Pedobacter cryoconitis PAMC 27485.</title>
        <authorList>
            <person name="Lee J."/>
            <person name="Kim O.-S."/>
        </authorList>
    </citation>
    <scope>NUCLEOTIDE SEQUENCE [LARGE SCALE GENOMIC DNA]</scope>
    <source>
        <strain evidence="3 4">PAMC 27485</strain>
    </source>
</reference>
<sequence precursor="true">MKRKLIYATNLIVFLFFVSSAKSQVKKPDFEGYKGHRLISVIENKTDNGSQISVDGSQKPDHNQAIGNSSSKTEILTWETKFDKKTSDQAGAEKKLKRAILILDRPFGVLKYDSDNSFESTDGSERLVKKFTDVLNKSSVMVIEKHKTTDTTPNLSKVNKLWNSELPVYESDMYWNGLIFNAGLPANVAVNNSWNTSIELNDRKIENTFTILKIDRDNLTVSLKSKEIYKDNASKSVNAEGAPAGISLGLSKKQKTYDGVFYVNAKTMFILNGVFKLETISGLFLNGGSSERKSFSTTKFTNSFQ</sequence>
<dbReference type="RefSeq" id="WP_068398502.1">
    <property type="nucleotide sequence ID" value="NZ_CP014504.1"/>
</dbReference>
<organism evidence="3 4">
    <name type="scientific">Pedobacter cryoconitis</name>
    <dbReference type="NCBI Taxonomy" id="188932"/>
    <lineage>
        <taxon>Bacteria</taxon>
        <taxon>Pseudomonadati</taxon>
        <taxon>Bacteroidota</taxon>
        <taxon>Sphingobacteriia</taxon>
        <taxon>Sphingobacteriales</taxon>
        <taxon>Sphingobacteriaceae</taxon>
        <taxon>Pedobacter</taxon>
    </lineage>
</organism>
<dbReference type="Proteomes" id="UP000071561">
    <property type="component" value="Chromosome"/>
</dbReference>
<dbReference type="AlphaFoldDB" id="A0A127VAI3"/>
<feature type="chain" id="PRO_5007280290" evidence="2">
    <location>
        <begin position="24"/>
        <end position="305"/>
    </location>
</feature>
<feature type="region of interest" description="Disordered" evidence="1">
    <location>
        <begin position="49"/>
        <end position="70"/>
    </location>
</feature>
<accession>A0A127VAI3</accession>
<evidence type="ECO:0000256" key="1">
    <source>
        <dbReference type="SAM" id="MobiDB-lite"/>
    </source>
</evidence>
<protein>
    <submittedName>
        <fullName evidence="3">Uncharacterized protein</fullName>
    </submittedName>
</protein>
<dbReference type="OrthoDB" id="9831023at2"/>
<dbReference type="EMBL" id="CP014504">
    <property type="protein sequence ID" value="AMP98363.1"/>
    <property type="molecule type" value="Genomic_DNA"/>
</dbReference>
<keyword evidence="2" id="KW-0732">Signal</keyword>
<name>A0A127VAI3_9SPHI</name>
<dbReference type="KEGG" id="pcm:AY601_1446"/>
<proteinExistence type="predicted"/>
<gene>
    <name evidence="3" type="ORF">AY601_1446</name>
</gene>
<keyword evidence="4" id="KW-1185">Reference proteome</keyword>
<evidence type="ECO:0000313" key="3">
    <source>
        <dbReference type="EMBL" id="AMP98363.1"/>
    </source>
</evidence>
<evidence type="ECO:0000313" key="4">
    <source>
        <dbReference type="Proteomes" id="UP000071561"/>
    </source>
</evidence>